<comment type="similarity">
    <text evidence="1 7">Belongs to the RecO family.</text>
</comment>
<dbReference type="HAMAP" id="MF_00201">
    <property type="entry name" value="RecO"/>
    <property type="match status" value="1"/>
</dbReference>
<evidence type="ECO:0000256" key="2">
    <source>
        <dbReference type="ARBA" id="ARBA00021310"/>
    </source>
</evidence>
<comment type="function">
    <text evidence="7">Involved in DNA repair and RecF pathway recombination.</text>
</comment>
<evidence type="ECO:0000256" key="6">
    <source>
        <dbReference type="ARBA" id="ARBA00033409"/>
    </source>
</evidence>
<dbReference type="Pfam" id="PF02565">
    <property type="entry name" value="RecO_C"/>
    <property type="match status" value="1"/>
</dbReference>
<dbReference type="InterPro" id="IPR012340">
    <property type="entry name" value="NA-bd_OB-fold"/>
</dbReference>
<keyword evidence="3 7" id="KW-0227">DNA damage</keyword>
<dbReference type="Pfam" id="PF11967">
    <property type="entry name" value="RecO_N"/>
    <property type="match status" value="1"/>
</dbReference>
<keyword evidence="4 7" id="KW-0233">DNA recombination</keyword>
<name>A0A7V4XRC2_9BACT</name>
<dbReference type="SUPFAM" id="SSF50249">
    <property type="entry name" value="Nucleic acid-binding proteins"/>
    <property type="match status" value="1"/>
</dbReference>
<evidence type="ECO:0000256" key="3">
    <source>
        <dbReference type="ARBA" id="ARBA00022763"/>
    </source>
</evidence>
<dbReference type="PANTHER" id="PTHR33991:SF1">
    <property type="entry name" value="DNA REPAIR PROTEIN RECO"/>
    <property type="match status" value="1"/>
</dbReference>
<comment type="caution">
    <text evidence="9">The sequence shown here is derived from an EMBL/GenBank/DDBJ whole genome shotgun (WGS) entry which is preliminary data.</text>
</comment>
<dbReference type="GO" id="GO:0006302">
    <property type="term" value="P:double-strand break repair"/>
    <property type="evidence" value="ECO:0007669"/>
    <property type="project" value="TreeGrafter"/>
</dbReference>
<feature type="domain" description="DNA replication/recombination mediator RecO N-terminal" evidence="8">
    <location>
        <begin position="1"/>
        <end position="80"/>
    </location>
</feature>
<dbReference type="PANTHER" id="PTHR33991">
    <property type="entry name" value="DNA REPAIR PROTEIN RECO"/>
    <property type="match status" value="1"/>
</dbReference>
<gene>
    <name evidence="7 9" type="primary">recO</name>
    <name evidence="9" type="ORF">ENW50_03565</name>
</gene>
<accession>A0A7V4XRC2</accession>
<dbReference type="InterPro" id="IPR022572">
    <property type="entry name" value="DNA_rep/recomb_RecO_N"/>
</dbReference>
<dbReference type="GO" id="GO:0043590">
    <property type="term" value="C:bacterial nucleoid"/>
    <property type="evidence" value="ECO:0007669"/>
    <property type="project" value="TreeGrafter"/>
</dbReference>
<sequence length="251" mass="28091">MPAHRIESIVLKSWPLHEADLVVSLFTREAGKIKGIAKSGAKSRRRFGGALEPMTHVLASYVEKPRQELVRLDACEIVTSPLSDPMDYARAAALAFYTEVLEEALPDHDPQEVIFRLVLSVLAHTRQGTIWMPVTYFALWMPRLLGWLPDLSHCVVCDEPLPGRAAFFHSEVDGLLCETHRRPGARILSADSLAVAQQFFRKPVAAFAPAAELPPWPPARAADLRRFALITLERHLERRLHSADVLRRLGG</sequence>
<dbReference type="NCBIfam" id="TIGR00613">
    <property type="entry name" value="reco"/>
    <property type="match status" value="1"/>
</dbReference>
<dbReference type="GO" id="GO:0006310">
    <property type="term" value="P:DNA recombination"/>
    <property type="evidence" value="ECO:0007669"/>
    <property type="project" value="UniProtKB-UniRule"/>
</dbReference>
<dbReference type="Gene3D" id="2.40.50.140">
    <property type="entry name" value="Nucleic acid-binding proteins"/>
    <property type="match status" value="1"/>
</dbReference>
<organism evidence="9">
    <name type="scientific">Acidobacterium capsulatum</name>
    <dbReference type="NCBI Taxonomy" id="33075"/>
    <lineage>
        <taxon>Bacteria</taxon>
        <taxon>Pseudomonadati</taxon>
        <taxon>Acidobacteriota</taxon>
        <taxon>Terriglobia</taxon>
        <taxon>Terriglobales</taxon>
        <taxon>Acidobacteriaceae</taxon>
        <taxon>Acidobacterium</taxon>
    </lineage>
</organism>
<dbReference type="InterPro" id="IPR037278">
    <property type="entry name" value="ARFGAP/RecO"/>
</dbReference>
<keyword evidence="5 7" id="KW-0234">DNA repair</keyword>
<dbReference type="SUPFAM" id="SSF57863">
    <property type="entry name" value="ArfGap/RecO-like zinc finger"/>
    <property type="match status" value="1"/>
</dbReference>
<evidence type="ECO:0000256" key="5">
    <source>
        <dbReference type="ARBA" id="ARBA00023204"/>
    </source>
</evidence>
<proteinExistence type="inferred from homology"/>
<reference evidence="9" key="1">
    <citation type="journal article" date="2020" name="mSystems">
        <title>Genome- and Community-Level Interaction Insights into Carbon Utilization and Element Cycling Functions of Hydrothermarchaeota in Hydrothermal Sediment.</title>
        <authorList>
            <person name="Zhou Z."/>
            <person name="Liu Y."/>
            <person name="Xu W."/>
            <person name="Pan J."/>
            <person name="Luo Z.H."/>
            <person name="Li M."/>
        </authorList>
    </citation>
    <scope>NUCLEOTIDE SEQUENCE [LARGE SCALE GENOMIC DNA]</scope>
    <source>
        <strain evidence="9">SpSt-855</strain>
    </source>
</reference>
<dbReference type="EMBL" id="DTKL01000019">
    <property type="protein sequence ID" value="HGY93753.1"/>
    <property type="molecule type" value="Genomic_DNA"/>
</dbReference>
<dbReference type="AlphaFoldDB" id="A0A7V4XRC2"/>
<evidence type="ECO:0000259" key="8">
    <source>
        <dbReference type="Pfam" id="PF11967"/>
    </source>
</evidence>
<protein>
    <recommendedName>
        <fullName evidence="2 7">DNA repair protein RecO</fullName>
    </recommendedName>
    <alternativeName>
        <fullName evidence="6 7">Recombination protein O</fullName>
    </alternativeName>
</protein>
<dbReference type="InterPro" id="IPR003717">
    <property type="entry name" value="RecO"/>
</dbReference>
<evidence type="ECO:0000313" key="9">
    <source>
        <dbReference type="EMBL" id="HGY93753.1"/>
    </source>
</evidence>
<dbReference type="InterPro" id="IPR042242">
    <property type="entry name" value="RecO_C"/>
</dbReference>
<evidence type="ECO:0000256" key="1">
    <source>
        <dbReference type="ARBA" id="ARBA00007452"/>
    </source>
</evidence>
<evidence type="ECO:0000256" key="4">
    <source>
        <dbReference type="ARBA" id="ARBA00023172"/>
    </source>
</evidence>
<evidence type="ECO:0000256" key="7">
    <source>
        <dbReference type="HAMAP-Rule" id="MF_00201"/>
    </source>
</evidence>
<dbReference type="Gene3D" id="1.20.1440.120">
    <property type="entry name" value="Recombination protein O, C-terminal domain"/>
    <property type="match status" value="1"/>
</dbReference>